<evidence type="ECO:0000313" key="5">
    <source>
        <dbReference type="Proteomes" id="UP000008237"/>
    </source>
</evidence>
<organism evidence="5">
    <name type="scientific">Harpegnathos saltator</name>
    <name type="common">Jerdon's jumping ant</name>
    <dbReference type="NCBI Taxonomy" id="610380"/>
    <lineage>
        <taxon>Eukaryota</taxon>
        <taxon>Metazoa</taxon>
        <taxon>Ecdysozoa</taxon>
        <taxon>Arthropoda</taxon>
        <taxon>Hexapoda</taxon>
        <taxon>Insecta</taxon>
        <taxon>Pterygota</taxon>
        <taxon>Neoptera</taxon>
        <taxon>Endopterygota</taxon>
        <taxon>Hymenoptera</taxon>
        <taxon>Apocrita</taxon>
        <taxon>Aculeata</taxon>
        <taxon>Formicoidea</taxon>
        <taxon>Formicidae</taxon>
        <taxon>Ponerinae</taxon>
        <taxon>Ponerini</taxon>
        <taxon>Harpegnathos</taxon>
    </lineage>
</organism>
<dbReference type="InParanoid" id="E2C7W1"/>
<evidence type="ECO:0000256" key="2">
    <source>
        <dbReference type="SAM" id="MobiDB-lite"/>
    </source>
</evidence>
<protein>
    <recommendedName>
        <fullName evidence="3">CCHC-type domain-containing protein</fullName>
    </recommendedName>
</protein>
<keyword evidence="1" id="KW-0479">Metal-binding</keyword>
<evidence type="ECO:0000256" key="1">
    <source>
        <dbReference type="PROSITE-ProRule" id="PRU00047"/>
    </source>
</evidence>
<keyword evidence="5" id="KW-1185">Reference proteome</keyword>
<feature type="domain" description="CCHC-type" evidence="3">
    <location>
        <begin position="129"/>
        <end position="142"/>
    </location>
</feature>
<evidence type="ECO:0000259" key="3">
    <source>
        <dbReference type="PROSITE" id="PS50158"/>
    </source>
</evidence>
<dbReference type="Pfam" id="PF00098">
    <property type="entry name" value="zf-CCHC"/>
    <property type="match status" value="1"/>
</dbReference>
<dbReference type="InterPro" id="IPR001878">
    <property type="entry name" value="Znf_CCHC"/>
</dbReference>
<dbReference type="EMBL" id="GL453487">
    <property type="protein sequence ID" value="EFN75969.1"/>
    <property type="molecule type" value="Genomic_DNA"/>
</dbReference>
<dbReference type="PROSITE" id="PS50158">
    <property type="entry name" value="ZF_CCHC"/>
    <property type="match status" value="1"/>
</dbReference>
<dbReference type="SUPFAM" id="SSF57756">
    <property type="entry name" value="Retrovirus zinc finger-like domains"/>
    <property type="match status" value="1"/>
</dbReference>
<keyword evidence="1" id="KW-0862">Zinc</keyword>
<dbReference type="GO" id="GO:0008270">
    <property type="term" value="F:zinc ion binding"/>
    <property type="evidence" value="ECO:0007669"/>
    <property type="project" value="UniProtKB-KW"/>
</dbReference>
<name>E2C7W1_HARSA</name>
<dbReference type="AlphaFoldDB" id="E2C7W1"/>
<sequence>VKRARNGGVLLENPSQDGRDKADRLARELQDALHGEAVVSRPTKKPELRIIGLEDSVTPILLRAAILKSSGCPPGDLQIGEIRRSSGGLGVAWVRCPLAPAQKMLTAGGIVVGWARASVRVLEDRPLQCYRCLRYGHMAATCQTDFGLVGRCFRCGEAGHMAK</sequence>
<feature type="region of interest" description="Disordered" evidence="2">
    <location>
        <begin position="1"/>
        <end position="21"/>
    </location>
</feature>
<evidence type="ECO:0000313" key="4">
    <source>
        <dbReference type="EMBL" id="EFN75969.1"/>
    </source>
</evidence>
<reference evidence="4 5" key="1">
    <citation type="journal article" date="2010" name="Science">
        <title>Genomic comparison of the ants Camponotus floridanus and Harpegnathos saltator.</title>
        <authorList>
            <person name="Bonasio R."/>
            <person name="Zhang G."/>
            <person name="Ye C."/>
            <person name="Mutti N.S."/>
            <person name="Fang X."/>
            <person name="Qin N."/>
            <person name="Donahue G."/>
            <person name="Yang P."/>
            <person name="Li Q."/>
            <person name="Li C."/>
            <person name="Zhang P."/>
            <person name="Huang Z."/>
            <person name="Berger S.L."/>
            <person name="Reinberg D."/>
            <person name="Wang J."/>
            <person name="Liebig J."/>
        </authorList>
    </citation>
    <scope>NUCLEOTIDE SEQUENCE [LARGE SCALE GENOMIC DNA]</scope>
    <source>
        <strain evidence="4 5">R22 G/1</strain>
    </source>
</reference>
<dbReference type="OMA" id="KCIGVGH"/>
<feature type="non-terminal residue" evidence="4">
    <location>
        <position position="1"/>
    </location>
</feature>
<gene>
    <name evidence="4" type="ORF">EAI_09451</name>
</gene>
<dbReference type="SMART" id="SM00343">
    <property type="entry name" value="ZnF_C2HC"/>
    <property type="match status" value="2"/>
</dbReference>
<keyword evidence="1" id="KW-0863">Zinc-finger</keyword>
<accession>E2C7W1</accession>
<feature type="non-terminal residue" evidence="4">
    <location>
        <position position="163"/>
    </location>
</feature>
<dbReference type="GO" id="GO:0003676">
    <property type="term" value="F:nucleic acid binding"/>
    <property type="evidence" value="ECO:0007669"/>
    <property type="project" value="InterPro"/>
</dbReference>
<dbReference type="Proteomes" id="UP000008237">
    <property type="component" value="Unassembled WGS sequence"/>
</dbReference>
<proteinExistence type="predicted"/>
<dbReference type="InterPro" id="IPR036875">
    <property type="entry name" value="Znf_CCHC_sf"/>
</dbReference>
<dbReference type="Gene3D" id="4.10.60.10">
    <property type="entry name" value="Zinc finger, CCHC-type"/>
    <property type="match status" value="1"/>
</dbReference>